<evidence type="ECO:0000313" key="2">
    <source>
        <dbReference type="Proteomes" id="UP000005426"/>
    </source>
</evidence>
<organism evidence="1 2">
    <name type="scientific">Hypocrea atroviridis (strain ATCC 20476 / IMI 206040)</name>
    <name type="common">Trichoderma atroviride</name>
    <dbReference type="NCBI Taxonomy" id="452589"/>
    <lineage>
        <taxon>Eukaryota</taxon>
        <taxon>Fungi</taxon>
        <taxon>Dikarya</taxon>
        <taxon>Ascomycota</taxon>
        <taxon>Pezizomycotina</taxon>
        <taxon>Sordariomycetes</taxon>
        <taxon>Hypocreomycetidae</taxon>
        <taxon>Hypocreales</taxon>
        <taxon>Hypocreaceae</taxon>
        <taxon>Trichoderma</taxon>
    </lineage>
</organism>
<reference evidence="1 2" key="1">
    <citation type="journal article" date="2011" name="Genome Biol.">
        <title>Comparative genome sequence analysis underscores mycoparasitism as the ancestral life style of Trichoderma.</title>
        <authorList>
            <person name="Kubicek C.P."/>
            <person name="Herrera-Estrella A."/>
            <person name="Seidl-Seiboth V."/>
            <person name="Martinez D.A."/>
            <person name="Druzhinina I.S."/>
            <person name="Thon M."/>
            <person name="Zeilinger S."/>
            <person name="Casas-Flores S."/>
            <person name="Horwitz B.A."/>
            <person name="Mukherjee P.K."/>
            <person name="Mukherjee M."/>
            <person name="Kredics L."/>
            <person name="Alcaraz L.D."/>
            <person name="Aerts A."/>
            <person name="Antal Z."/>
            <person name="Atanasova L."/>
            <person name="Cervantes-Badillo M.G."/>
            <person name="Challacombe J."/>
            <person name="Chertkov O."/>
            <person name="McCluskey K."/>
            <person name="Coulpier F."/>
            <person name="Deshpande N."/>
            <person name="von Doehren H."/>
            <person name="Ebbole D.J."/>
            <person name="Esquivel-Naranjo E.U."/>
            <person name="Fekete E."/>
            <person name="Flipphi M."/>
            <person name="Glaser F."/>
            <person name="Gomez-Rodriguez E.Y."/>
            <person name="Gruber S."/>
            <person name="Han C."/>
            <person name="Henrissat B."/>
            <person name="Hermosa R."/>
            <person name="Hernandez-Onate M."/>
            <person name="Karaffa L."/>
            <person name="Kosti I."/>
            <person name="Le Crom S."/>
            <person name="Lindquist E."/>
            <person name="Lucas S."/>
            <person name="Luebeck M."/>
            <person name="Luebeck P.S."/>
            <person name="Margeot A."/>
            <person name="Metz B."/>
            <person name="Misra M."/>
            <person name="Nevalainen H."/>
            <person name="Omann M."/>
            <person name="Packer N."/>
            <person name="Perrone G."/>
            <person name="Uresti-Rivera E.E."/>
            <person name="Salamov A."/>
            <person name="Schmoll M."/>
            <person name="Seiboth B."/>
            <person name="Shapiro H."/>
            <person name="Sukno S."/>
            <person name="Tamayo-Ramos J.A."/>
            <person name="Tisch D."/>
            <person name="Wiest A."/>
            <person name="Wilkinson H.H."/>
            <person name="Zhang M."/>
            <person name="Coutinho P.M."/>
            <person name="Kenerley C.M."/>
            <person name="Monte E."/>
            <person name="Baker S.E."/>
            <person name="Grigoriev I.V."/>
        </authorList>
    </citation>
    <scope>NUCLEOTIDE SEQUENCE [LARGE SCALE GENOMIC DNA]</scope>
    <source>
        <strain evidence="2">ATCC 20476 / IMI 206040</strain>
    </source>
</reference>
<comment type="caution">
    <text evidence="1">The sequence shown here is derived from an EMBL/GenBank/DDBJ whole genome shotgun (WGS) entry which is preliminary data.</text>
</comment>
<accession>G9NVW0</accession>
<evidence type="ECO:0000313" key="1">
    <source>
        <dbReference type="EMBL" id="EHK45128.1"/>
    </source>
</evidence>
<dbReference type="EMBL" id="ABDG02000024">
    <property type="protein sequence ID" value="EHK45128.1"/>
    <property type="molecule type" value="Genomic_DNA"/>
</dbReference>
<name>G9NVW0_HYPAI</name>
<protein>
    <submittedName>
        <fullName evidence="1">Uncharacterized protein</fullName>
    </submittedName>
</protein>
<proteinExistence type="predicted"/>
<dbReference type="HOGENOM" id="CLU_2849987_0_0_1"/>
<dbReference type="AlphaFoldDB" id="G9NVW0"/>
<dbReference type="Proteomes" id="UP000005426">
    <property type="component" value="Unassembled WGS sequence"/>
</dbReference>
<keyword evidence="2" id="KW-1185">Reference proteome</keyword>
<gene>
    <name evidence="1" type="ORF">TRIATDRAFT_274646</name>
</gene>
<sequence>MYEVHLICTHKETFCSRIHASRERLVEPLSDYPSKLHFRWVLLSGQSNSFRSSLPDLLSLIALGL</sequence>